<evidence type="ECO:0000256" key="1">
    <source>
        <dbReference type="ARBA" id="ARBA00009199"/>
    </source>
</evidence>
<keyword evidence="4" id="KW-1185">Reference proteome</keyword>
<comment type="similarity">
    <text evidence="1">Belongs to the amidase family.</text>
</comment>
<feature type="domain" description="Amidase" evidence="2">
    <location>
        <begin position="35"/>
        <end position="443"/>
    </location>
</feature>
<sequence length="466" mass="48937">MAPDMKQQDATALAQAIANGALSAREALDCAIEAAEKWRPLGAIAYVDAELGRKNAAAFDKKAAFSGVPSLFKDLGGPCAGLPIRLGSRACANASTERDSELAARLRKAGLNFFGTTTVPEFGMALASEPIDGPLARHPFDETLSPAGSSGGAAAAVAAGIVSVAHATDAGGSIRVPAAACGLIGLKPSRGAMPAGPYFGNYLAGIASEFALCRSIRDAKTLLPLLAGKTESFLPDVALVTYTSPKRLRIGIISNDLINYPVSTERLQIVADAARFLEAKGQTICDINAQTLAPLVDASAVAFDRIISANLASAIDAFSIDEDKLERLTQAVALRGRTLTAIELYDAMNGGVVVAHKLWQIFHDIDVLITPMLSTAPQPLGSYPVDHDDVDAHWYKMNAFSPYAALANISGFPALSMPFGEDANGMPVAIQLIAPMGSDNLLLNLGELMEEDCRWQHKFCVAGLNT</sequence>
<accession>A0A256FF19</accession>
<evidence type="ECO:0000313" key="3">
    <source>
        <dbReference type="EMBL" id="OYR13477.1"/>
    </source>
</evidence>
<dbReference type="AlphaFoldDB" id="A0A256FF19"/>
<dbReference type="GO" id="GO:0003824">
    <property type="term" value="F:catalytic activity"/>
    <property type="evidence" value="ECO:0007669"/>
    <property type="project" value="InterPro"/>
</dbReference>
<dbReference type="InterPro" id="IPR000120">
    <property type="entry name" value="Amidase"/>
</dbReference>
<dbReference type="InterPro" id="IPR023631">
    <property type="entry name" value="Amidase_dom"/>
</dbReference>
<name>A0A256FF19_9HYPH</name>
<dbReference type="Gene3D" id="3.90.1300.10">
    <property type="entry name" value="Amidase signature (AS) domain"/>
    <property type="match status" value="1"/>
</dbReference>
<dbReference type="Pfam" id="PF01425">
    <property type="entry name" value="Amidase"/>
    <property type="match status" value="1"/>
</dbReference>
<protein>
    <submittedName>
        <fullName evidence="3">Amidase family protein</fullName>
    </submittedName>
</protein>
<dbReference type="OrthoDB" id="9777859at2"/>
<dbReference type="InterPro" id="IPR036928">
    <property type="entry name" value="AS_sf"/>
</dbReference>
<reference evidence="3 4" key="1">
    <citation type="submission" date="2017-07" db="EMBL/GenBank/DDBJ databases">
        <title>Phylogenetic study on the rhizospheric bacterium Ochrobactrum sp. A44.</title>
        <authorList>
            <person name="Krzyzanowska D.M."/>
            <person name="Ossowicki A."/>
            <person name="Rajewska M."/>
            <person name="Maciag T."/>
            <person name="Kaczynski Z."/>
            <person name="Czerwicka M."/>
            <person name="Jafra S."/>
        </authorList>
    </citation>
    <scope>NUCLEOTIDE SEQUENCE [LARGE SCALE GENOMIC DNA]</scope>
    <source>
        <strain evidence="3 4">DSM 7216</strain>
    </source>
</reference>
<dbReference type="RefSeq" id="WP_094508809.1">
    <property type="nucleotide sequence ID" value="NZ_JBHEEK010000007.1"/>
</dbReference>
<dbReference type="EMBL" id="NNRJ01000052">
    <property type="protein sequence ID" value="OYR13477.1"/>
    <property type="molecule type" value="Genomic_DNA"/>
</dbReference>
<dbReference type="PANTHER" id="PTHR11895">
    <property type="entry name" value="TRANSAMIDASE"/>
    <property type="match status" value="1"/>
</dbReference>
<gene>
    <name evidence="3" type="ORF">CEV31_3406</name>
</gene>
<proteinExistence type="inferred from homology"/>
<evidence type="ECO:0000259" key="2">
    <source>
        <dbReference type="Pfam" id="PF01425"/>
    </source>
</evidence>
<dbReference type="PANTHER" id="PTHR11895:SF7">
    <property type="entry name" value="GLUTAMYL-TRNA(GLN) AMIDOTRANSFERASE SUBUNIT A, MITOCHONDRIAL"/>
    <property type="match status" value="1"/>
</dbReference>
<dbReference type="SUPFAM" id="SSF75304">
    <property type="entry name" value="Amidase signature (AS) enzymes"/>
    <property type="match status" value="1"/>
</dbReference>
<comment type="caution">
    <text evidence="3">The sequence shown here is derived from an EMBL/GenBank/DDBJ whole genome shotgun (WGS) entry which is preliminary data.</text>
</comment>
<evidence type="ECO:0000313" key="4">
    <source>
        <dbReference type="Proteomes" id="UP000215590"/>
    </source>
</evidence>
<dbReference type="Proteomes" id="UP000215590">
    <property type="component" value="Unassembled WGS sequence"/>
</dbReference>
<organism evidence="3 4">
    <name type="scientific">Brucella thiophenivorans</name>
    <dbReference type="NCBI Taxonomy" id="571255"/>
    <lineage>
        <taxon>Bacteria</taxon>
        <taxon>Pseudomonadati</taxon>
        <taxon>Pseudomonadota</taxon>
        <taxon>Alphaproteobacteria</taxon>
        <taxon>Hyphomicrobiales</taxon>
        <taxon>Brucellaceae</taxon>
        <taxon>Brucella/Ochrobactrum group</taxon>
        <taxon>Brucella</taxon>
    </lineage>
</organism>